<keyword evidence="1" id="KW-0831">Ubiquinone biosynthesis</keyword>
<dbReference type="OrthoDB" id="4249at2759"/>
<evidence type="ECO:0000256" key="2">
    <source>
        <dbReference type="SAM" id="MobiDB-lite"/>
    </source>
</evidence>
<dbReference type="PANTHER" id="PTHR12922">
    <property type="entry name" value="UBIQUINONE BIOSYNTHESIS PROTEIN"/>
    <property type="match status" value="1"/>
</dbReference>
<evidence type="ECO:0000313" key="4">
    <source>
        <dbReference type="Proteomes" id="UP000187283"/>
    </source>
</evidence>
<reference evidence="3 4" key="1">
    <citation type="submission" date="2017-01" db="EMBL/GenBank/DDBJ databases">
        <authorList>
            <person name="Mah S.A."/>
            <person name="Swanson W.J."/>
            <person name="Moy G.W."/>
            <person name="Vacquier V.D."/>
        </authorList>
    </citation>
    <scope>NUCLEOTIDE SEQUENCE [LARGE SCALE GENOMIC DNA]</scope>
    <source>
        <strain evidence="3 4">GSMNP</strain>
    </source>
</reference>
<dbReference type="EMBL" id="LSSN01004590">
    <property type="protein sequence ID" value="OMJ11258.1"/>
    <property type="molecule type" value="Genomic_DNA"/>
</dbReference>
<gene>
    <name evidence="3" type="ORF">AYI70_g9843</name>
</gene>
<dbReference type="Pfam" id="PF05019">
    <property type="entry name" value="Coq4"/>
    <property type="match status" value="1"/>
</dbReference>
<dbReference type="AlphaFoldDB" id="A0A1R1X9I2"/>
<evidence type="ECO:0000256" key="1">
    <source>
        <dbReference type="ARBA" id="ARBA00022688"/>
    </source>
</evidence>
<organism evidence="3 4">
    <name type="scientific">Smittium culicis</name>
    <dbReference type="NCBI Taxonomy" id="133412"/>
    <lineage>
        <taxon>Eukaryota</taxon>
        <taxon>Fungi</taxon>
        <taxon>Fungi incertae sedis</taxon>
        <taxon>Zoopagomycota</taxon>
        <taxon>Kickxellomycotina</taxon>
        <taxon>Harpellomycetes</taxon>
        <taxon>Harpellales</taxon>
        <taxon>Legeriomycetaceae</taxon>
        <taxon>Smittium</taxon>
    </lineage>
</organism>
<dbReference type="Proteomes" id="UP000187283">
    <property type="component" value="Unassembled WGS sequence"/>
</dbReference>
<feature type="non-terminal residue" evidence="3">
    <location>
        <position position="254"/>
    </location>
</feature>
<dbReference type="GO" id="GO:0006744">
    <property type="term" value="P:ubiquinone biosynthetic process"/>
    <property type="evidence" value="ECO:0007669"/>
    <property type="project" value="UniProtKB-KW"/>
</dbReference>
<keyword evidence="3" id="KW-0830">Ubiquinone</keyword>
<evidence type="ECO:0000313" key="3">
    <source>
        <dbReference type="EMBL" id="OMJ11258.1"/>
    </source>
</evidence>
<keyword evidence="4" id="KW-1185">Reference proteome</keyword>
<sequence length="254" mass="29093">MAELFDILLGLPDQLLQPDGTRFVPVLLEMAPDRQRYWSKLLARRLNDRHIEIGSRGGIVRGARRTHGACVQTRAVGARHAAQLQETARRFARARGWIHRERQEVRHARAHQHRAKSCDPGGICGPRHQRTDQRSGGRPPTRFVESDRGDSAELAYVMTRYRQSHDFYHVVLNKSISIVDELAIKYYEHLQTGLPVGLIAALAGQSRLSRSESHEFWNVLVPWAHMAASSSSNEQMLINVYWEKHIEDDIDQLR</sequence>
<protein>
    <submittedName>
        <fullName evidence="3">Ubiquinone biosynthesis protein coq4, mitochondrial</fullName>
    </submittedName>
</protein>
<dbReference type="InterPro" id="IPR007715">
    <property type="entry name" value="Coq4"/>
</dbReference>
<feature type="region of interest" description="Disordered" evidence="2">
    <location>
        <begin position="108"/>
        <end position="147"/>
    </location>
</feature>
<comment type="caution">
    <text evidence="3">The sequence shown here is derived from an EMBL/GenBank/DDBJ whole genome shotgun (WGS) entry which is preliminary data.</text>
</comment>
<name>A0A1R1X9I2_9FUNG</name>
<accession>A0A1R1X9I2</accession>
<dbReference type="PANTHER" id="PTHR12922:SF7">
    <property type="entry name" value="UBIQUINONE BIOSYNTHESIS PROTEIN COQ4 HOMOLOG, MITOCHONDRIAL"/>
    <property type="match status" value="1"/>
</dbReference>
<dbReference type="STRING" id="133412.A0A1R1X9I2"/>
<proteinExistence type="predicted"/>